<dbReference type="AlphaFoldDB" id="A0A9P6JHI9"/>
<feature type="compositionally biased region" description="Low complexity" evidence="1">
    <location>
        <begin position="380"/>
        <end position="398"/>
    </location>
</feature>
<dbReference type="GO" id="GO:0032012">
    <property type="term" value="P:regulation of ARF protein signal transduction"/>
    <property type="evidence" value="ECO:0007669"/>
    <property type="project" value="InterPro"/>
</dbReference>
<evidence type="ECO:0000256" key="1">
    <source>
        <dbReference type="SAM" id="MobiDB-lite"/>
    </source>
</evidence>
<keyword evidence="4" id="KW-1185">Reference proteome</keyword>
<name>A0A9P6JHI9_9FUNG</name>
<proteinExistence type="predicted"/>
<reference evidence="3" key="1">
    <citation type="journal article" date="2020" name="Fungal Divers.">
        <title>Resolving the Mortierellaceae phylogeny through synthesis of multi-gene phylogenetics and phylogenomics.</title>
        <authorList>
            <person name="Vandepol N."/>
            <person name="Liber J."/>
            <person name="Desiro A."/>
            <person name="Na H."/>
            <person name="Kennedy M."/>
            <person name="Barry K."/>
            <person name="Grigoriev I.V."/>
            <person name="Miller A.N."/>
            <person name="O'Donnell K."/>
            <person name="Stajich J.E."/>
            <person name="Bonito G."/>
        </authorList>
    </citation>
    <scope>NUCLEOTIDE SEQUENCE</scope>
    <source>
        <strain evidence="3">MES-2147</strain>
    </source>
</reference>
<gene>
    <name evidence="3" type="ORF">BGZ65_007400</name>
</gene>
<dbReference type="InterPro" id="IPR023394">
    <property type="entry name" value="Sec7_C_sf"/>
</dbReference>
<dbReference type="Gene3D" id="1.10.1000.11">
    <property type="entry name" value="Arf Nucleotide-binding Site Opener,domain 2"/>
    <property type="match status" value="1"/>
</dbReference>
<dbReference type="PROSITE" id="PS50190">
    <property type="entry name" value="SEC7"/>
    <property type="match status" value="1"/>
</dbReference>
<dbReference type="EMBL" id="JAAAHW010004189">
    <property type="protein sequence ID" value="KAF9977440.1"/>
    <property type="molecule type" value="Genomic_DNA"/>
</dbReference>
<dbReference type="InterPro" id="IPR000904">
    <property type="entry name" value="Sec7_dom"/>
</dbReference>
<evidence type="ECO:0000313" key="4">
    <source>
        <dbReference type="Proteomes" id="UP000749646"/>
    </source>
</evidence>
<dbReference type="InterPro" id="IPR001810">
    <property type="entry name" value="F-box_dom"/>
</dbReference>
<accession>A0A9P6JHI9</accession>
<evidence type="ECO:0000259" key="2">
    <source>
        <dbReference type="PROSITE" id="PS50190"/>
    </source>
</evidence>
<dbReference type="Pfam" id="PF12937">
    <property type="entry name" value="F-box-like"/>
    <property type="match status" value="1"/>
</dbReference>
<sequence>MASTTLTPPRRPQTPPPTTSSFFFSSSPPPSSGSKTSARTLISRAVGFASAASSRGSHTQTCTTATTQDVGGSGKTSIVSYLVVEVLSLIFRHLVNRKSILNCSLVSTHWHGPAREELARLMQDMPYNGQGLVHAIRTRFASDTFPFVSMALFDKLVCNLSEIYFRSNPETKEVFAPAYAPDMLYHLFWTFIFIDQEFRNPRTRPKVTCNYFIRLLQDEEVGYPRPYFDKKILKNIYNDIKSKPLLPAPYLIKALQEVDVSNNNGGDGRPSMRARHSSFLNLASSMKLEEPFKRVRRWWKAAREELGERNQPGGGTSPPMDSPGRSSTPDHEQEITTPTEEMTTLPPTSSSGSVNTTTIDSGVGGGGGGCDLSKENLPLSSNSTTMMSTPPSSSTSTTRQLPRSNSSTLPLGTSSAPRSFRSRFGAKSEFDLNKSPVETASHADYVPSPILTQGYTTVKRGWHPEGDGLDHVVGFPKPKKPSTLGSQFLTLQYSDLILQVEPDS</sequence>
<organism evidence="3 4">
    <name type="scientific">Modicella reniformis</name>
    <dbReference type="NCBI Taxonomy" id="1440133"/>
    <lineage>
        <taxon>Eukaryota</taxon>
        <taxon>Fungi</taxon>
        <taxon>Fungi incertae sedis</taxon>
        <taxon>Mucoromycota</taxon>
        <taxon>Mortierellomycotina</taxon>
        <taxon>Mortierellomycetes</taxon>
        <taxon>Mortierellales</taxon>
        <taxon>Mortierellaceae</taxon>
        <taxon>Modicella</taxon>
    </lineage>
</organism>
<dbReference type="CDD" id="cd09917">
    <property type="entry name" value="F-box_SF"/>
    <property type="match status" value="1"/>
</dbReference>
<dbReference type="SUPFAM" id="SSF81383">
    <property type="entry name" value="F-box domain"/>
    <property type="match status" value="1"/>
</dbReference>
<comment type="caution">
    <text evidence="3">The sequence shown here is derived from an EMBL/GenBank/DDBJ whole genome shotgun (WGS) entry which is preliminary data.</text>
</comment>
<dbReference type="OrthoDB" id="5594047at2759"/>
<feature type="compositionally biased region" description="Pro residues" evidence="1">
    <location>
        <begin position="9"/>
        <end position="18"/>
    </location>
</feature>
<evidence type="ECO:0000313" key="3">
    <source>
        <dbReference type="EMBL" id="KAF9977440.1"/>
    </source>
</evidence>
<feature type="region of interest" description="Disordered" evidence="1">
    <location>
        <begin position="1"/>
        <end position="38"/>
    </location>
</feature>
<dbReference type="Proteomes" id="UP000749646">
    <property type="component" value="Unassembled WGS sequence"/>
</dbReference>
<dbReference type="SUPFAM" id="SSF48425">
    <property type="entry name" value="Sec7 domain"/>
    <property type="match status" value="1"/>
</dbReference>
<dbReference type="InterPro" id="IPR036047">
    <property type="entry name" value="F-box-like_dom_sf"/>
</dbReference>
<feature type="domain" description="SEC7" evidence="2">
    <location>
        <begin position="90"/>
        <end position="243"/>
    </location>
</feature>
<dbReference type="Pfam" id="PF01369">
    <property type="entry name" value="Sec7"/>
    <property type="match status" value="1"/>
</dbReference>
<protein>
    <recommendedName>
        <fullName evidence="2">SEC7 domain-containing protein</fullName>
    </recommendedName>
</protein>
<feature type="compositionally biased region" description="Low complexity" evidence="1">
    <location>
        <begin position="335"/>
        <end position="351"/>
    </location>
</feature>
<dbReference type="InterPro" id="IPR035999">
    <property type="entry name" value="Sec7_dom_sf"/>
</dbReference>
<feature type="compositionally biased region" description="Low complexity" evidence="1">
    <location>
        <begin position="19"/>
        <end position="37"/>
    </location>
</feature>
<dbReference type="GO" id="GO:0005085">
    <property type="term" value="F:guanyl-nucleotide exchange factor activity"/>
    <property type="evidence" value="ECO:0007669"/>
    <property type="project" value="InterPro"/>
</dbReference>
<feature type="compositionally biased region" description="Polar residues" evidence="1">
    <location>
        <begin position="399"/>
        <end position="417"/>
    </location>
</feature>
<feature type="region of interest" description="Disordered" evidence="1">
    <location>
        <begin position="305"/>
        <end position="420"/>
    </location>
</feature>